<evidence type="ECO:0000259" key="4">
    <source>
        <dbReference type="Pfam" id="PF19033"/>
    </source>
</evidence>
<dbReference type="InterPro" id="IPR043989">
    <property type="entry name" value="CCZ1/INTU/HSP4_longin_3"/>
</dbReference>
<dbReference type="Pfam" id="PF19033">
    <property type="entry name" value="Intu_longin_3"/>
    <property type="match status" value="1"/>
</dbReference>
<dbReference type="Pfam" id="PF19031">
    <property type="entry name" value="Intu_longin_1"/>
    <property type="match status" value="1"/>
</dbReference>
<reference evidence="5" key="1">
    <citation type="journal article" date="2020" name="J. Eukaryot. Microbiol.">
        <title>De novo Sequencing, Assembly and Annotation of the Transcriptome for the Free-Living Testate Amoeba Arcella intermedia.</title>
        <authorList>
            <person name="Ribeiro G.M."/>
            <person name="Porfirio-Sousa A.L."/>
            <person name="Maurer-Alcala X.X."/>
            <person name="Katz L.A."/>
            <person name="Lahr D.J.G."/>
        </authorList>
    </citation>
    <scope>NUCLEOTIDE SEQUENCE</scope>
</reference>
<feature type="domain" description="CCZ1/INTU second Longin" evidence="3">
    <location>
        <begin position="202"/>
        <end position="312"/>
    </location>
</feature>
<feature type="domain" description="CCZ1/INTU/HSP4 first Longin" evidence="2">
    <location>
        <begin position="4"/>
        <end position="131"/>
    </location>
</feature>
<dbReference type="EMBL" id="GIBP01002905">
    <property type="protein sequence ID" value="NDV31874.1"/>
    <property type="molecule type" value="Transcribed_RNA"/>
</dbReference>
<dbReference type="GO" id="GO:0016192">
    <property type="term" value="P:vesicle-mediated transport"/>
    <property type="evidence" value="ECO:0007669"/>
    <property type="project" value="InterPro"/>
</dbReference>
<dbReference type="PANTHER" id="PTHR13056:SF0">
    <property type="entry name" value="VACUOLAR FUSION PROTEIN CCZ1 HOMOLOG-RELATED"/>
    <property type="match status" value="1"/>
</dbReference>
<dbReference type="InterPro" id="IPR043987">
    <property type="entry name" value="CCZ1/INTU/HSP4_longin_1"/>
</dbReference>
<feature type="domain" description="CCZ1/INTU/HPS4 third Longin" evidence="4">
    <location>
        <begin position="336"/>
        <end position="423"/>
    </location>
</feature>
<dbReference type="InterPro" id="IPR043988">
    <property type="entry name" value="CCZ1/INTU_longin_2"/>
</dbReference>
<accession>A0A6B2L4G8</accession>
<evidence type="ECO:0008006" key="6">
    <source>
        <dbReference type="Google" id="ProtNLM"/>
    </source>
</evidence>
<dbReference type="InterPro" id="IPR013176">
    <property type="entry name" value="Ccz1"/>
</dbReference>
<dbReference type="AlphaFoldDB" id="A0A6B2L4G8"/>
<sequence>MTKLFIYNPLKFGLTEETEEEKILFFWPETTPLDTKMNDIGLCEALITFSREFSKVPTSSARTERMIYLLLEPEPGWWVVMAMSNPRVVSISTDKEKAGTEEVQYKHDDLDEKALLAALKRVYVQFKIFNGSFENFIVTHKESFREKLSLWFNHSIVRMKPDIEKADIFTCLDGIHFLPVDKNVYLKIQSFINETEKTWDQILYSTFMFKHYLVWSGLEQEEMRAIYRYVEDICKRERESNSKKQDRFVVQSTDPDELLPSNPGIAKPVYLGTDNRLSYLLIYQSQDCSCAFLVSNKANNLNTTFVNNLEKLIKPHLNYLAPIISEHSKKIGTGGEEFKYLYFNHMNLALKTSLDREHITTDISRVLNKMHADFEMYPSLSEILINTQTEKWIAGKKSDQREFFILFEKQANLLEINDEVKKLVAAYFRDIFID</sequence>
<dbReference type="Pfam" id="PF19032">
    <property type="entry name" value="Intu_longin_2"/>
    <property type="match status" value="1"/>
</dbReference>
<protein>
    <recommendedName>
        <fullName evidence="6">CCZ1/INTU/HSP4 first Longin domain-containing protein</fullName>
    </recommendedName>
</protein>
<evidence type="ECO:0000259" key="2">
    <source>
        <dbReference type="Pfam" id="PF19031"/>
    </source>
</evidence>
<dbReference type="PANTHER" id="PTHR13056">
    <property type="entry name" value="VACUOLAR FUSION PROTEIN CCZ1 HOMOLOG-RELATED"/>
    <property type="match status" value="1"/>
</dbReference>
<evidence type="ECO:0000313" key="5">
    <source>
        <dbReference type="EMBL" id="NDV31874.1"/>
    </source>
</evidence>
<evidence type="ECO:0000256" key="1">
    <source>
        <dbReference type="ARBA" id="ARBA00005352"/>
    </source>
</evidence>
<proteinExistence type="inferred from homology"/>
<organism evidence="5">
    <name type="scientific">Arcella intermedia</name>
    <dbReference type="NCBI Taxonomy" id="1963864"/>
    <lineage>
        <taxon>Eukaryota</taxon>
        <taxon>Amoebozoa</taxon>
        <taxon>Tubulinea</taxon>
        <taxon>Elardia</taxon>
        <taxon>Arcellinida</taxon>
        <taxon>Sphaerothecina</taxon>
        <taxon>Arcellidae</taxon>
        <taxon>Arcella</taxon>
    </lineage>
</organism>
<evidence type="ECO:0000259" key="3">
    <source>
        <dbReference type="Pfam" id="PF19032"/>
    </source>
</evidence>
<comment type="similarity">
    <text evidence="1">Belongs to the CCZ1 family.</text>
</comment>
<dbReference type="GO" id="GO:0035658">
    <property type="term" value="C:Mon1-Ccz1 complex"/>
    <property type="evidence" value="ECO:0007669"/>
    <property type="project" value="InterPro"/>
</dbReference>
<name>A0A6B2L4G8_9EUKA</name>